<keyword evidence="3" id="KW-1185">Reference proteome</keyword>
<dbReference type="InterPro" id="IPR027417">
    <property type="entry name" value="P-loop_NTPase"/>
</dbReference>
<dbReference type="Proteomes" id="UP001301958">
    <property type="component" value="Unassembled WGS sequence"/>
</dbReference>
<sequence>MMIHFQDAPVVLVIGSPGSGKSNFVKHLTVQTPTSETSQCQIVPFQIGDKLVYVVEAPDFYNRNDNRFDIEFLDGITRFLSRLYATGCKLRGIIFLHPITDPVIKGSALTQFDTFRELCGQDALGNIIFLTTKWDEVDIGVGSRRHLEIQDEYWESMIRHGSQARKFHPASSSLAEALVTRLVDKQDVVLKVQEWVMRQGKHLDETSAGRLLMKGLDERLDSTIHNIEKLEKRLRSAAALEDQGSLEGILKALDSARVKEREIMADRRRLQQDVKEVISGEVKVGKSKKNGGSGIWIFASIDGLSISRAADRKAPLRGGNCSLGPGFPSA</sequence>
<feature type="coiled-coil region" evidence="1">
    <location>
        <begin position="213"/>
        <end position="240"/>
    </location>
</feature>
<dbReference type="Gene3D" id="3.40.50.300">
    <property type="entry name" value="P-loop containing nucleotide triphosphate hydrolases"/>
    <property type="match status" value="1"/>
</dbReference>
<name>A0AAN7H354_9PEZI</name>
<protein>
    <recommendedName>
        <fullName evidence="4">G domain-containing protein</fullName>
    </recommendedName>
</protein>
<reference evidence="2" key="1">
    <citation type="journal article" date="2023" name="Mol. Phylogenet. Evol.">
        <title>Genome-scale phylogeny and comparative genomics of the fungal order Sordariales.</title>
        <authorList>
            <person name="Hensen N."/>
            <person name="Bonometti L."/>
            <person name="Westerberg I."/>
            <person name="Brannstrom I.O."/>
            <person name="Guillou S."/>
            <person name="Cros-Aarteil S."/>
            <person name="Calhoun S."/>
            <person name="Haridas S."/>
            <person name="Kuo A."/>
            <person name="Mondo S."/>
            <person name="Pangilinan J."/>
            <person name="Riley R."/>
            <person name="LaButti K."/>
            <person name="Andreopoulos B."/>
            <person name="Lipzen A."/>
            <person name="Chen C."/>
            <person name="Yan M."/>
            <person name="Daum C."/>
            <person name="Ng V."/>
            <person name="Clum A."/>
            <person name="Steindorff A."/>
            <person name="Ohm R.A."/>
            <person name="Martin F."/>
            <person name="Silar P."/>
            <person name="Natvig D.O."/>
            <person name="Lalanne C."/>
            <person name="Gautier V."/>
            <person name="Ament-Velasquez S.L."/>
            <person name="Kruys A."/>
            <person name="Hutchinson M.I."/>
            <person name="Powell A.J."/>
            <person name="Barry K."/>
            <person name="Miller A.N."/>
            <person name="Grigoriev I.V."/>
            <person name="Debuchy R."/>
            <person name="Gladieux P."/>
            <person name="Hiltunen Thoren M."/>
            <person name="Johannesson H."/>
        </authorList>
    </citation>
    <scope>NUCLEOTIDE SEQUENCE</scope>
    <source>
        <strain evidence="2">CBS 990.96</strain>
    </source>
</reference>
<dbReference type="SUPFAM" id="SSF52540">
    <property type="entry name" value="P-loop containing nucleoside triphosphate hydrolases"/>
    <property type="match status" value="1"/>
</dbReference>
<accession>A0AAN7H354</accession>
<comment type="caution">
    <text evidence="2">The sequence shown here is derived from an EMBL/GenBank/DDBJ whole genome shotgun (WGS) entry which is preliminary data.</text>
</comment>
<reference evidence="2" key="2">
    <citation type="submission" date="2023-05" db="EMBL/GenBank/DDBJ databases">
        <authorList>
            <consortium name="Lawrence Berkeley National Laboratory"/>
            <person name="Steindorff A."/>
            <person name="Hensen N."/>
            <person name="Bonometti L."/>
            <person name="Westerberg I."/>
            <person name="Brannstrom I.O."/>
            <person name="Guillou S."/>
            <person name="Cros-Aarteil S."/>
            <person name="Calhoun S."/>
            <person name="Haridas S."/>
            <person name="Kuo A."/>
            <person name="Mondo S."/>
            <person name="Pangilinan J."/>
            <person name="Riley R."/>
            <person name="Labutti K."/>
            <person name="Andreopoulos B."/>
            <person name="Lipzen A."/>
            <person name="Chen C."/>
            <person name="Yanf M."/>
            <person name="Daum C."/>
            <person name="Ng V."/>
            <person name="Clum A."/>
            <person name="Ohm R."/>
            <person name="Martin F."/>
            <person name="Silar P."/>
            <person name="Natvig D."/>
            <person name="Lalanne C."/>
            <person name="Gautier V."/>
            <person name="Ament-Velasquez S.L."/>
            <person name="Kruys A."/>
            <person name="Hutchinson M.I."/>
            <person name="Powell A.J."/>
            <person name="Barry K."/>
            <person name="Miller A.N."/>
            <person name="Grigoriev I.V."/>
            <person name="Debuchy R."/>
            <person name="Gladieux P."/>
            <person name="Thoren M.H."/>
            <person name="Johannesson H."/>
        </authorList>
    </citation>
    <scope>NUCLEOTIDE SEQUENCE</scope>
    <source>
        <strain evidence="2">CBS 990.96</strain>
    </source>
</reference>
<gene>
    <name evidence="2" type="ORF">QBC38DRAFT_477029</name>
</gene>
<dbReference type="EMBL" id="MU865327">
    <property type="protein sequence ID" value="KAK4227810.1"/>
    <property type="molecule type" value="Genomic_DNA"/>
</dbReference>
<organism evidence="2 3">
    <name type="scientific">Podospora fimiseda</name>
    <dbReference type="NCBI Taxonomy" id="252190"/>
    <lineage>
        <taxon>Eukaryota</taxon>
        <taxon>Fungi</taxon>
        <taxon>Dikarya</taxon>
        <taxon>Ascomycota</taxon>
        <taxon>Pezizomycotina</taxon>
        <taxon>Sordariomycetes</taxon>
        <taxon>Sordariomycetidae</taxon>
        <taxon>Sordariales</taxon>
        <taxon>Podosporaceae</taxon>
        <taxon>Podospora</taxon>
    </lineage>
</organism>
<keyword evidence="1" id="KW-0175">Coiled coil</keyword>
<evidence type="ECO:0008006" key="4">
    <source>
        <dbReference type="Google" id="ProtNLM"/>
    </source>
</evidence>
<proteinExistence type="predicted"/>
<evidence type="ECO:0000313" key="2">
    <source>
        <dbReference type="EMBL" id="KAK4227810.1"/>
    </source>
</evidence>
<evidence type="ECO:0000256" key="1">
    <source>
        <dbReference type="SAM" id="Coils"/>
    </source>
</evidence>
<dbReference type="AlphaFoldDB" id="A0AAN7H354"/>
<evidence type="ECO:0000313" key="3">
    <source>
        <dbReference type="Proteomes" id="UP001301958"/>
    </source>
</evidence>